<protein>
    <recommendedName>
        <fullName evidence="3">DUF1996 domain-containing protein</fullName>
    </recommendedName>
</protein>
<dbReference type="PANTHER" id="PTHR43662:SF12">
    <property type="entry name" value="DUF1996 DOMAIN-CONTAINING PROTEIN-RELATED"/>
    <property type="match status" value="1"/>
</dbReference>
<feature type="compositionally biased region" description="Low complexity" evidence="1">
    <location>
        <begin position="380"/>
        <end position="429"/>
    </location>
</feature>
<dbReference type="InterPro" id="IPR018535">
    <property type="entry name" value="DUF1996"/>
</dbReference>
<dbReference type="Proteomes" id="UP001271007">
    <property type="component" value="Unassembled WGS sequence"/>
</dbReference>
<gene>
    <name evidence="4" type="ORF">LTR09_009467</name>
</gene>
<comment type="caution">
    <text evidence="4">The sequence shown here is derived from an EMBL/GenBank/DDBJ whole genome shotgun (WGS) entry which is preliminary data.</text>
</comment>
<dbReference type="Gene3D" id="3.50.4.10">
    <property type="entry name" value="Hepatocyte Growth Factor"/>
    <property type="match status" value="1"/>
</dbReference>
<feature type="compositionally biased region" description="Pro residues" evidence="1">
    <location>
        <begin position="366"/>
        <end position="379"/>
    </location>
</feature>
<dbReference type="Pfam" id="PF09362">
    <property type="entry name" value="DUF1996"/>
    <property type="match status" value="1"/>
</dbReference>
<dbReference type="EMBL" id="JAWDJX010000041">
    <property type="protein sequence ID" value="KAK3049289.1"/>
    <property type="molecule type" value="Genomic_DNA"/>
</dbReference>
<feature type="domain" description="DUF1996" evidence="3">
    <location>
        <begin position="42"/>
        <end position="279"/>
    </location>
</feature>
<evidence type="ECO:0000313" key="4">
    <source>
        <dbReference type="EMBL" id="KAK3049289.1"/>
    </source>
</evidence>
<accession>A0AAJ0DFS5</accession>
<sequence>MKSFALTASAALLLSQVQANQFVMYTGTTVDNGDDNAVERADPIIAPGILSQHVHQIFGSNGFAPGVTYESLQKSSCTTVGAANGDSNIADKSIYWHPALFAEASDDSGYIRIPTLGHKFYYKDAGSGTKREPFEFPQGFRMLAGNPFMRAPGDLPSQNITQWVCHASSGWNQGTAGGFPDDVTDCDQYPGFNGAIHFPHCWNGADFNPADPTAHVVYPEDNIQDGACPSSHPTRLPHIFAENQFNVHAMVGKFKPNTFTLAMGDPTGYGWHFDFFNGWDDGAIPELINSCPQGEYGNEDIGSCPSFKAGGPTNSCPLKTTFKENVDTPGKYLPGCNPVSKNNPAPMYATSPLDTSSNDCKLASGGPPPSNPSGSPPSEPSTTTAAHSTTTTGSGVTTSPPVSIPTKSSTLMTSTKTKTSRSVPTTPSSGDGSDISCPESDRKTYTIGGKTFNVQCGVDHHGGDMKSATAHSLGECVSLCAETEGCVDVSLSGVACYMKSTLGEREKNSSINGAKLVGSGKPGKAASPPPNYGQHKRHLARHAQRYAL</sequence>
<dbReference type="AlphaFoldDB" id="A0AAJ0DFS5"/>
<evidence type="ECO:0000256" key="2">
    <source>
        <dbReference type="SAM" id="SignalP"/>
    </source>
</evidence>
<evidence type="ECO:0000259" key="3">
    <source>
        <dbReference type="Pfam" id="PF09362"/>
    </source>
</evidence>
<feature type="signal peptide" evidence="2">
    <location>
        <begin position="1"/>
        <end position="19"/>
    </location>
</feature>
<keyword evidence="2" id="KW-0732">Signal</keyword>
<keyword evidence="5" id="KW-1185">Reference proteome</keyword>
<name>A0AAJ0DFS5_9PEZI</name>
<evidence type="ECO:0000256" key="1">
    <source>
        <dbReference type="SAM" id="MobiDB-lite"/>
    </source>
</evidence>
<dbReference type="PANTHER" id="PTHR43662">
    <property type="match status" value="1"/>
</dbReference>
<feature type="chain" id="PRO_5042525678" description="DUF1996 domain-containing protein" evidence="2">
    <location>
        <begin position="20"/>
        <end position="548"/>
    </location>
</feature>
<proteinExistence type="predicted"/>
<feature type="region of interest" description="Disordered" evidence="1">
    <location>
        <begin position="345"/>
        <end position="441"/>
    </location>
</feature>
<reference evidence="4" key="1">
    <citation type="submission" date="2023-04" db="EMBL/GenBank/DDBJ databases">
        <title>Black Yeasts Isolated from many extreme environments.</title>
        <authorList>
            <person name="Coleine C."/>
            <person name="Stajich J.E."/>
            <person name="Selbmann L."/>
        </authorList>
    </citation>
    <scope>NUCLEOTIDE SEQUENCE</scope>
    <source>
        <strain evidence="4">CCFEE 5312</strain>
    </source>
</reference>
<evidence type="ECO:0000313" key="5">
    <source>
        <dbReference type="Proteomes" id="UP001271007"/>
    </source>
</evidence>
<feature type="region of interest" description="Disordered" evidence="1">
    <location>
        <begin position="507"/>
        <end position="537"/>
    </location>
</feature>
<organism evidence="4 5">
    <name type="scientific">Extremus antarcticus</name>
    <dbReference type="NCBI Taxonomy" id="702011"/>
    <lineage>
        <taxon>Eukaryota</taxon>
        <taxon>Fungi</taxon>
        <taxon>Dikarya</taxon>
        <taxon>Ascomycota</taxon>
        <taxon>Pezizomycotina</taxon>
        <taxon>Dothideomycetes</taxon>
        <taxon>Dothideomycetidae</taxon>
        <taxon>Mycosphaerellales</taxon>
        <taxon>Extremaceae</taxon>
        <taxon>Extremus</taxon>
    </lineage>
</organism>